<keyword evidence="1" id="KW-1133">Transmembrane helix</keyword>
<gene>
    <name evidence="2" type="ORF">H9943_07980</name>
</gene>
<sequence>MLKEWDTIWQTVCLALEKQNAEAPDFFAPYWIQAQRLAMPVLLMFTAAVSILFAWALLEFAVRRKKQWVLFQRAVVLVVCAVLCVWVFSPLPVVTQDSYEMEVRTRVPGKAEKVMVLTQTQQDAVKALLKEATIARGWETELPYGGYGQTFRIFITTPEGEQCLYLAPEGGCLYSDFDKALIYSVNDYEKLYKAVAQATEGAKQEKAA</sequence>
<keyword evidence="1" id="KW-0472">Membrane</keyword>
<organism evidence="2 3">
    <name type="scientific">Candidatus Ruthenibacterium avium</name>
    <dbReference type="NCBI Taxonomy" id="2838751"/>
    <lineage>
        <taxon>Bacteria</taxon>
        <taxon>Bacillati</taxon>
        <taxon>Bacillota</taxon>
        <taxon>Clostridia</taxon>
        <taxon>Eubacteriales</taxon>
        <taxon>Oscillospiraceae</taxon>
        <taxon>Ruthenibacterium</taxon>
    </lineage>
</organism>
<name>A0A9D2M3G1_9FIRM</name>
<comment type="caution">
    <text evidence="2">The sequence shown here is derived from an EMBL/GenBank/DDBJ whole genome shotgun (WGS) entry which is preliminary data.</text>
</comment>
<keyword evidence="1" id="KW-0812">Transmembrane</keyword>
<evidence type="ECO:0000313" key="2">
    <source>
        <dbReference type="EMBL" id="HJB40317.1"/>
    </source>
</evidence>
<protein>
    <submittedName>
        <fullName evidence="2">Uncharacterized protein</fullName>
    </submittedName>
</protein>
<accession>A0A9D2M3G1</accession>
<evidence type="ECO:0000256" key="1">
    <source>
        <dbReference type="SAM" id="Phobius"/>
    </source>
</evidence>
<reference evidence="2" key="1">
    <citation type="journal article" date="2021" name="PeerJ">
        <title>Extensive microbial diversity within the chicken gut microbiome revealed by metagenomics and culture.</title>
        <authorList>
            <person name="Gilroy R."/>
            <person name="Ravi A."/>
            <person name="Getino M."/>
            <person name="Pursley I."/>
            <person name="Horton D.L."/>
            <person name="Alikhan N.F."/>
            <person name="Baker D."/>
            <person name="Gharbi K."/>
            <person name="Hall N."/>
            <person name="Watson M."/>
            <person name="Adriaenssens E.M."/>
            <person name="Foster-Nyarko E."/>
            <person name="Jarju S."/>
            <person name="Secka A."/>
            <person name="Antonio M."/>
            <person name="Oren A."/>
            <person name="Chaudhuri R.R."/>
            <person name="La Ragione R."/>
            <person name="Hildebrand F."/>
            <person name="Pallen M.J."/>
        </authorList>
    </citation>
    <scope>NUCLEOTIDE SEQUENCE</scope>
    <source>
        <strain evidence="2">ChiBcec8-14828</strain>
    </source>
</reference>
<dbReference type="Proteomes" id="UP000824209">
    <property type="component" value="Unassembled WGS sequence"/>
</dbReference>
<reference evidence="2" key="2">
    <citation type="submission" date="2021-04" db="EMBL/GenBank/DDBJ databases">
        <authorList>
            <person name="Gilroy R."/>
        </authorList>
    </citation>
    <scope>NUCLEOTIDE SEQUENCE</scope>
    <source>
        <strain evidence="2">ChiBcec8-14828</strain>
    </source>
</reference>
<feature type="transmembrane region" description="Helical" evidence="1">
    <location>
        <begin position="37"/>
        <end position="58"/>
    </location>
</feature>
<evidence type="ECO:0000313" key="3">
    <source>
        <dbReference type="Proteomes" id="UP000824209"/>
    </source>
</evidence>
<dbReference type="AlphaFoldDB" id="A0A9D2M3G1"/>
<dbReference type="EMBL" id="DWYA01000065">
    <property type="protein sequence ID" value="HJB40317.1"/>
    <property type="molecule type" value="Genomic_DNA"/>
</dbReference>
<feature type="transmembrane region" description="Helical" evidence="1">
    <location>
        <begin position="70"/>
        <end position="88"/>
    </location>
</feature>
<proteinExistence type="predicted"/>